<dbReference type="Pfam" id="PF00702">
    <property type="entry name" value="Hydrolase"/>
    <property type="match status" value="1"/>
</dbReference>
<dbReference type="SFLD" id="SFLDG01129">
    <property type="entry name" value="C1.5:_HAD__Beta-PGM__Phosphata"/>
    <property type="match status" value="1"/>
</dbReference>
<dbReference type="SFLD" id="SFLDS00003">
    <property type="entry name" value="Haloacid_Dehalogenase"/>
    <property type="match status" value="1"/>
</dbReference>
<organism evidence="1 2">
    <name type="scientific">Microlunatus sagamiharensis</name>
    <dbReference type="NCBI Taxonomy" id="546874"/>
    <lineage>
        <taxon>Bacteria</taxon>
        <taxon>Bacillati</taxon>
        <taxon>Actinomycetota</taxon>
        <taxon>Actinomycetes</taxon>
        <taxon>Propionibacteriales</taxon>
        <taxon>Propionibacteriaceae</taxon>
        <taxon>Microlunatus</taxon>
    </lineage>
</organism>
<dbReference type="InterPro" id="IPR051806">
    <property type="entry name" value="HAD-like_SPP"/>
</dbReference>
<dbReference type="InterPro" id="IPR023214">
    <property type="entry name" value="HAD_sf"/>
</dbReference>
<dbReference type="PANTHER" id="PTHR43481">
    <property type="entry name" value="FRUCTOSE-1-PHOSPHATE PHOSPHATASE"/>
    <property type="match status" value="1"/>
</dbReference>
<dbReference type="Gene3D" id="1.10.150.240">
    <property type="entry name" value="Putative phosphatase, domain 2"/>
    <property type="match status" value="1"/>
</dbReference>
<evidence type="ECO:0000313" key="1">
    <source>
        <dbReference type="EMBL" id="SDV01468.1"/>
    </source>
</evidence>
<dbReference type="SUPFAM" id="SSF56784">
    <property type="entry name" value="HAD-like"/>
    <property type="match status" value="1"/>
</dbReference>
<dbReference type="NCBIfam" id="TIGR01509">
    <property type="entry name" value="HAD-SF-IA-v3"/>
    <property type="match status" value="1"/>
</dbReference>
<protein>
    <submittedName>
        <fullName evidence="1">Sugar-phosphatase</fullName>
    </submittedName>
</protein>
<proteinExistence type="predicted"/>
<accession>A0A1H2N889</accession>
<evidence type="ECO:0000313" key="2">
    <source>
        <dbReference type="Proteomes" id="UP000198825"/>
    </source>
</evidence>
<reference evidence="2" key="1">
    <citation type="submission" date="2016-10" db="EMBL/GenBank/DDBJ databases">
        <authorList>
            <person name="Varghese N."/>
            <person name="Submissions S."/>
        </authorList>
    </citation>
    <scope>NUCLEOTIDE SEQUENCE [LARGE SCALE GENOMIC DNA]</scope>
    <source>
        <strain evidence="2">DSM 21743</strain>
    </source>
</reference>
<gene>
    <name evidence="1" type="ORF">SAMN04488544_3484</name>
</gene>
<dbReference type="OrthoDB" id="9800058at2"/>
<dbReference type="GO" id="GO:0050308">
    <property type="term" value="F:sugar-phosphatase activity"/>
    <property type="evidence" value="ECO:0007669"/>
    <property type="project" value="TreeGrafter"/>
</dbReference>
<dbReference type="Proteomes" id="UP000198825">
    <property type="component" value="Chromosome I"/>
</dbReference>
<dbReference type="InterPro" id="IPR023198">
    <property type="entry name" value="PGP-like_dom2"/>
</dbReference>
<name>A0A1H2N889_9ACTN</name>
<sequence length="222" mass="22842">MGLNGLEDKVFDAVLFDMDGTLVDSTAAVYRAWAAWAVEHGISEEQMRGHDGIPAASIVAKFLPEAEREAGVLRINELELNDTGGLLVLPGASEALAALVGAPNAIATSCTMPLAKARIASSGLAAPSVLVTADQTEHGKPAPDPYLLAAERLGVDPTLCLVVEDAPLGLQAAKAAGCATLAVVTTTAREKLDADAVVTNLAEVRFEAGPDGIRVRPAPVEA</sequence>
<dbReference type="InterPro" id="IPR036412">
    <property type="entry name" value="HAD-like_sf"/>
</dbReference>
<dbReference type="PANTHER" id="PTHR43481:SF4">
    <property type="entry name" value="GLYCEROL-1-PHOSPHATE PHOSPHOHYDROLASE 1-RELATED"/>
    <property type="match status" value="1"/>
</dbReference>
<dbReference type="AlphaFoldDB" id="A0A1H2N889"/>
<keyword evidence="2" id="KW-1185">Reference proteome</keyword>
<dbReference type="Gene3D" id="3.40.50.1000">
    <property type="entry name" value="HAD superfamily/HAD-like"/>
    <property type="match status" value="1"/>
</dbReference>
<dbReference type="EMBL" id="LT629799">
    <property type="protein sequence ID" value="SDV01468.1"/>
    <property type="molecule type" value="Genomic_DNA"/>
</dbReference>
<dbReference type="STRING" id="546874.SAMN04488544_3484"/>
<dbReference type="InterPro" id="IPR006439">
    <property type="entry name" value="HAD-SF_hydro_IA"/>
</dbReference>
<dbReference type="FunFam" id="3.40.50.1000:FF:000162">
    <property type="entry name" value="HAD-like protein"/>
    <property type="match status" value="1"/>
</dbReference>